<organism evidence="3 4">
    <name type="scientific">Ceratopteris richardii</name>
    <name type="common">Triangle waterfern</name>
    <dbReference type="NCBI Taxonomy" id="49495"/>
    <lineage>
        <taxon>Eukaryota</taxon>
        <taxon>Viridiplantae</taxon>
        <taxon>Streptophyta</taxon>
        <taxon>Embryophyta</taxon>
        <taxon>Tracheophyta</taxon>
        <taxon>Polypodiopsida</taxon>
        <taxon>Polypodiidae</taxon>
        <taxon>Polypodiales</taxon>
        <taxon>Pteridineae</taxon>
        <taxon>Pteridaceae</taxon>
        <taxon>Parkerioideae</taxon>
        <taxon>Ceratopteris</taxon>
    </lineage>
</organism>
<dbReference type="AlphaFoldDB" id="A0A8T2QK37"/>
<evidence type="ECO:0000313" key="4">
    <source>
        <dbReference type="Proteomes" id="UP000825935"/>
    </source>
</evidence>
<feature type="repeat" description="PPR" evidence="2">
    <location>
        <begin position="264"/>
        <end position="298"/>
    </location>
</feature>
<dbReference type="OrthoDB" id="1916565at2759"/>
<feature type="repeat" description="PPR" evidence="2">
    <location>
        <begin position="735"/>
        <end position="769"/>
    </location>
</feature>
<protein>
    <recommendedName>
        <fullName evidence="5">Pentatricopeptide repeat-containing protein</fullName>
    </recommendedName>
</protein>
<feature type="repeat" description="PPR" evidence="2">
    <location>
        <begin position="365"/>
        <end position="399"/>
    </location>
</feature>
<keyword evidence="4" id="KW-1185">Reference proteome</keyword>
<dbReference type="InterPro" id="IPR046960">
    <property type="entry name" value="PPR_At4g14850-like_plant"/>
</dbReference>
<dbReference type="GO" id="GO:0003723">
    <property type="term" value="F:RNA binding"/>
    <property type="evidence" value="ECO:0007669"/>
    <property type="project" value="InterPro"/>
</dbReference>
<evidence type="ECO:0008006" key="5">
    <source>
        <dbReference type="Google" id="ProtNLM"/>
    </source>
</evidence>
<dbReference type="Proteomes" id="UP000825935">
    <property type="component" value="Chromosome 34"/>
</dbReference>
<dbReference type="SUPFAM" id="SSF48452">
    <property type="entry name" value="TPR-like"/>
    <property type="match status" value="1"/>
</dbReference>
<dbReference type="GO" id="GO:0009451">
    <property type="term" value="P:RNA modification"/>
    <property type="evidence" value="ECO:0007669"/>
    <property type="project" value="InterPro"/>
</dbReference>
<dbReference type="GO" id="GO:0048731">
    <property type="term" value="P:system development"/>
    <property type="evidence" value="ECO:0007669"/>
    <property type="project" value="UniProtKB-ARBA"/>
</dbReference>
<feature type="repeat" description="PPR" evidence="2">
    <location>
        <begin position="478"/>
        <end position="512"/>
    </location>
</feature>
<dbReference type="Pfam" id="PF13041">
    <property type="entry name" value="PPR_2"/>
    <property type="match status" value="5"/>
</dbReference>
<dbReference type="PANTHER" id="PTHR47926:SF382">
    <property type="entry name" value="PENTACOTRIPEPTIDE-REPEAT REGION OF PRORP DOMAIN-CONTAINING PROTEIN"/>
    <property type="match status" value="1"/>
</dbReference>
<keyword evidence="1" id="KW-0677">Repeat</keyword>
<dbReference type="PANTHER" id="PTHR47926">
    <property type="entry name" value="PENTATRICOPEPTIDE REPEAT-CONTAINING PROTEIN"/>
    <property type="match status" value="1"/>
</dbReference>
<dbReference type="InterPro" id="IPR011990">
    <property type="entry name" value="TPR-like_helical_dom_sf"/>
</dbReference>
<reference evidence="3" key="1">
    <citation type="submission" date="2021-08" db="EMBL/GenBank/DDBJ databases">
        <title>WGS assembly of Ceratopteris richardii.</title>
        <authorList>
            <person name="Marchant D.B."/>
            <person name="Chen G."/>
            <person name="Jenkins J."/>
            <person name="Shu S."/>
            <person name="Leebens-Mack J."/>
            <person name="Grimwood J."/>
            <person name="Schmutz J."/>
            <person name="Soltis P."/>
            <person name="Soltis D."/>
            <person name="Chen Z.-H."/>
        </authorList>
    </citation>
    <scope>NUCLEOTIDE SEQUENCE</scope>
    <source>
        <strain evidence="3">Whitten #5841</strain>
        <tissue evidence="3">Leaf</tissue>
    </source>
</reference>
<dbReference type="Gene3D" id="1.25.40.10">
    <property type="entry name" value="Tetratricopeptide repeat domain"/>
    <property type="match status" value="6"/>
</dbReference>
<dbReference type="EMBL" id="CM035439">
    <property type="protein sequence ID" value="KAH7283601.1"/>
    <property type="molecule type" value="Genomic_DNA"/>
</dbReference>
<feature type="repeat" description="PPR" evidence="2">
    <location>
        <begin position="634"/>
        <end position="668"/>
    </location>
</feature>
<gene>
    <name evidence="3" type="ORF">KP509_34G015500</name>
</gene>
<proteinExistence type="predicted"/>
<dbReference type="EMBL" id="CM035439">
    <property type="protein sequence ID" value="KAH7283600.1"/>
    <property type="molecule type" value="Genomic_DNA"/>
</dbReference>
<name>A0A8T2QK37_CERRI</name>
<feature type="repeat" description="PPR" evidence="2">
    <location>
        <begin position="595"/>
        <end position="629"/>
    </location>
</feature>
<comment type="caution">
    <text evidence="3">The sequence shown here is derived from an EMBL/GenBank/DDBJ whole genome shotgun (WGS) entry which is preliminary data.</text>
</comment>
<dbReference type="PROSITE" id="PS51375">
    <property type="entry name" value="PPR"/>
    <property type="match status" value="6"/>
</dbReference>
<evidence type="ECO:0000256" key="1">
    <source>
        <dbReference type="ARBA" id="ARBA00022737"/>
    </source>
</evidence>
<dbReference type="InterPro" id="IPR002885">
    <property type="entry name" value="PPR_rpt"/>
</dbReference>
<evidence type="ECO:0000313" key="3">
    <source>
        <dbReference type="EMBL" id="KAH7283601.1"/>
    </source>
</evidence>
<sequence length="910" mass="99745">MGISDVRNGHSGGNLRSFEPELPASGSLMISSKYGEVMKMEACTANVAGTAQLSSFPTLSAPTIYLGVAAQLQSHRRLFNGNEDMGAGRGNSLVCSHQAITIYSDNNFVQLQDTEKFNQNFDSCLCGRKKRFNIDDDNDPLLQVNKKDQRGALGPVKSCFYLYNQNGGQKYYTLQSLCNGRHLQEAVDVLLDMEESTTTEIYVCLLRLCIKAKCLINVKNVRDHIVQFCTPITGILGDYLVAALAKCGAVDDAQKIAKGLQHRTVFSYTAIISAFVDLGSESEALEMYECMRKENISANPFTYVSLLKACSNLRDLPLGSMIHVDIREQGLAADNLVGNCLVSMYGKCGDILAAENAFLELSYRDIVSWTAMLSAYLEQKQINKAIQLFRQMHEEGMLPNHLTCIVALKICISLGEKEVNDELAKSFSLELGQSIHAYARKNDLLSDPLIGTTLISMYGKCGSIKMAEHVFNILHEKSIISCNAMLAAYVGQNQGTQALHLFKTILTMGMPPNNLTYVSAIQSCSVIAEGNCSMVSGECSNKALALRIGQALHLDVYMKEFDSNVLIGTALLTMYGKCGCIKEFETIFNDMPSHDDVSWNALFSAYLDLGQGAKALKLHRKMRNHQIILDDVSLMLSWTAMLSGLVEKGKGTEALELFDMMEKEGTMLDDVALKCVLQACCLTGSVNVCMKVHSMIVCLGYDVLESLAPTLIHAYGNCGSMVDAQAIFDDLSAPDIVSWSACIAGHASEGDVSACFKMFERLILADVMPDELTFTSILLVCCHAGCIVRGVQFFQSMVTDYGIIPGLNHYGIVLDLLSRAGDFQSVVEMLGLMHLQVDLTMWMCLLGACQAHENVELARIAFNHAIQLQPTNLITYVMMSDIYATAGLPEHAIEIEAIRQKAAANGCYTI</sequence>
<dbReference type="FunFam" id="1.25.40.10:FF:000343">
    <property type="entry name" value="Pentatricopeptide repeat-containing protein At3g58590"/>
    <property type="match status" value="2"/>
</dbReference>
<evidence type="ECO:0000256" key="2">
    <source>
        <dbReference type="PROSITE-ProRule" id="PRU00708"/>
    </source>
</evidence>
<dbReference type="NCBIfam" id="TIGR00756">
    <property type="entry name" value="PPR"/>
    <property type="match status" value="3"/>
</dbReference>
<dbReference type="Pfam" id="PF01535">
    <property type="entry name" value="PPR"/>
    <property type="match status" value="3"/>
</dbReference>
<dbReference type="FunFam" id="1.25.40.10:FF:000158">
    <property type="entry name" value="pentatricopeptide repeat-containing protein At2g33680"/>
    <property type="match status" value="1"/>
</dbReference>
<accession>A0A8T2QK37</accession>